<evidence type="ECO:0000259" key="4">
    <source>
        <dbReference type="SMART" id="SM00382"/>
    </source>
</evidence>
<dbReference type="InterPro" id="IPR003593">
    <property type="entry name" value="AAA+_ATPase"/>
</dbReference>
<evidence type="ECO:0000256" key="3">
    <source>
        <dbReference type="ARBA" id="ARBA00022840"/>
    </source>
</evidence>
<evidence type="ECO:0000256" key="1">
    <source>
        <dbReference type="ARBA" id="ARBA00006914"/>
    </source>
</evidence>
<dbReference type="InterPro" id="IPR050221">
    <property type="entry name" value="26S_Proteasome_ATPase"/>
</dbReference>
<dbReference type="InterPro" id="IPR054472">
    <property type="entry name" value="WHD"/>
</dbReference>
<name>A0A6N9YFF4_9ACTN</name>
<dbReference type="Pfam" id="PF00004">
    <property type="entry name" value="AAA"/>
    <property type="match status" value="1"/>
</dbReference>
<feature type="domain" description="AAA+ ATPase" evidence="4">
    <location>
        <begin position="445"/>
        <end position="577"/>
    </location>
</feature>
<dbReference type="PANTHER" id="PTHR23073">
    <property type="entry name" value="26S PROTEASOME REGULATORY SUBUNIT"/>
    <property type="match status" value="1"/>
</dbReference>
<organism evidence="5 6">
    <name type="scientific">Phytoactinopolyspora alkaliphila</name>
    <dbReference type="NCBI Taxonomy" id="1783498"/>
    <lineage>
        <taxon>Bacteria</taxon>
        <taxon>Bacillati</taxon>
        <taxon>Actinomycetota</taxon>
        <taxon>Actinomycetes</taxon>
        <taxon>Jiangellales</taxon>
        <taxon>Jiangellaceae</taxon>
        <taxon>Phytoactinopolyspora</taxon>
    </lineage>
</organism>
<proteinExistence type="inferred from homology"/>
<dbReference type="InterPro" id="IPR027417">
    <property type="entry name" value="P-loop_NTPase"/>
</dbReference>
<evidence type="ECO:0000313" key="6">
    <source>
        <dbReference type="Proteomes" id="UP000469185"/>
    </source>
</evidence>
<dbReference type="Proteomes" id="UP000469185">
    <property type="component" value="Unassembled WGS sequence"/>
</dbReference>
<protein>
    <submittedName>
        <fullName evidence="5">ATP-binding protein</fullName>
    </submittedName>
</protein>
<comment type="similarity">
    <text evidence="1">Belongs to the AAA ATPase family.</text>
</comment>
<keyword evidence="3 5" id="KW-0067">ATP-binding</keyword>
<keyword evidence="6" id="KW-1185">Reference proteome</keyword>
<dbReference type="EMBL" id="JAAGOB010000001">
    <property type="protein sequence ID" value="NED93736.1"/>
    <property type="molecule type" value="Genomic_DNA"/>
</dbReference>
<dbReference type="Gene3D" id="3.40.50.300">
    <property type="entry name" value="P-loop containing nucleotide triphosphate hydrolases"/>
    <property type="match status" value="1"/>
</dbReference>
<dbReference type="Pfam" id="PF22977">
    <property type="entry name" value="WHD"/>
    <property type="match status" value="1"/>
</dbReference>
<keyword evidence="2" id="KW-0547">Nucleotide-binding</keyword>
<accession>A0A6N9YFF4</accession>
<dbReference type="InterPro" id="IPR003959">
    <property type="entry name" value="ATPase_AAA_core"/>
</dbReference>
<gene>
    <name evidence="5" type="ORF">G1H11_00215</name>
</gene>
<evidence type="ECO:0000313" key="5">
    <source>
        <dbReference type="EMBL" id="NED93736.1"/>
    </source>
</evidence>
<reference evidence="5 6" key="1">
    <citation type="submission" date="2020-02" db="EMBL/GenBank/DDBJ databases">
        <authorList>
            <person name="Li X.-J."/>
            <person name="Feng X.-M."/>
        </authorList>
    </citation>
    <scope>NUCLEOTIDE SEQUENCE [LARGE SCALE GENOMIC DNA]</scope>
    <source>
        <strain evidence="5 6">CGMCC 4.7225</strain>
    </source>
</reference>
<sequence>MAPSLAQLTDALENAAKRRFAVAGEPGPDTERGRRLSAAIEAMRHDHVYPAEQPEHRADGDHHDERVDVITAVFGLDELEAQLLVTALAPEMDASAADAFTLLGGDWTSGRATVALALEMCGVPTGSATGRTLLSTSGRLLRHRLVLLSGDGPFLRRCLRLPDRVSGHLLGDDMPELSIRRLLTPVTGLRTAHSDELARAVAAGAPLSWLHSPPGAPGAEVAAAALEAAGLDVLAADLSRRPPHAVLADIVAELGREGALQASGVVMLGADVLAEPEHHWIADRLLESVVPIVAVARRPWDARAARRLPYLADIPPLTHHGRSALWSQRLGAPAGSDDDPQRHELAALRLDPSQIAMAADQAHLLAAVRDEALGSELAREATRRLVSGTPAVPAPAVAAPARTSLHDIVLPPDAQGELERLIAWGRHREDVLTQGPVQGKGGKAGGIVAMFSGGPGTGKTLAAHVVADALGLELCQVDLSSVVDKYIGETEKNLERVFQQAEAQNALLFFDEADAVFGNRSQVRDARDRYANTEVSYLLQRMEQFHGIAVLATNLRGNIDSAFSRRLHFVVHFPDPDASTRRHLWVRHLDHIAALDEADPVDLTGLSEALEVSGGDIRNIVLSVAYDSIIEQVPAGMRHVVLAAEREYRKLGRRLPDGWPPASAAR</sequence>
<dbReference type="GO" id="GO:0005524">
    <property type="term" value="F:ATP binding"/>
    <property type="evidence" value="ECO:0007669"/>
    <property type="project" value="UniProtKB-KW"/>
</dbReference>
<dbReference type="AlphaFoldDB" id="A0A6N9YFF4"/>
<dbReference type="SMART" id="SM00382">
    <property type="entry name" value="AAA"/>
    <property type="match status" value="1"/>
</dbReference>
<evidence type="ECO:0000256" key="2">
    <source>
        <dbReference type="ARBA" id="ARBA00022741"/>
    </source>
</evidence>
<dbReference type="RefSeq" id="WP_163814966.1">
    <property type="nucleotide sequence ID" value="NZ_JAAGOB010000001.1"/>
</dbReference>
<comment type="caution">
    <text evidence="5">The sequence shown here is derived from an EMBL/GenBank/DDBJ whole genome shotgun (WGS) entry which is preliminary data.</text>
</comment>
<dbReference type="CDD" id="cd19481">
    <property type="entry name" value="RecA-like_protease"/>
    <property type="match status" value="1"/>
</dbReference>
<dbReference type="GO" id="GO:0016887">
    <property type="term" value="F:ATP hydrolysis activity"/>
    <property type="evidence" value="ECO:0007669"/>
    <property type="project" value="InterPro"/>
</dbReference>
<dbReference type="SUPFAM" id="SSF52540">
    <property type="entry name" value="P-loop containing nucleoside triphosphate hydrolases"/>
    <property type="match status" value="1"/>
</dbReference>